<accession>A0A7V8FKQ7</accession>
<dbReference type="Gene3D" id="2.120.10.30">
    <property type="entry name" value="TolB, C-terminal domain"/>
    <property type="match status" value="1"/>
</dbReference>
<feature type="domain" description="SMP-30/Gluconolactonase/LRE-like region" evidence="2">
    <location>
        <begin position="23"/>
        <end position="153"/>
    </location>
</feature>
<name>A0A7V8FKQ7_9BURK</name>
<organism evidence="3 4">
    <name type="scientific">Paracidovorax wautersii</name>
    <dbReference type="NCBI Taxonomy" id="1177982"/>
    <lineage>
        <taxon>Bacteria</taxon>
        <taxon>Pseudomonadati</taxon>
        <taxon>Pseudomonadota</taxon>
        <taxon>Betaproteobacteria</taxon>
        <taxon>Burkholderiales</taxon>
        <taxon>Comamonadaceae</taxon>
        <taxon>Paracidovorax</taxon>
    </lineage>
</organism>
<dbReference type="Proteomes" id="UP000461670">
    <property type="component" value="Unassembled WGS sequence"/>
</dbReference>
<dbReference type="PANTHER" id="PTHR47572">
    <property type="entry name" value="LIPOPROTEIN-RELATED"/>
    <property type="match status" value="1"/>
</dbReference>
<reference evidence="4" key="1">
    <citation type="journal article" date="2020" name="MBio">
        <title>Horizontal gene transfer to a defensive symbiont with a reduced genome amongst a multipartite beetle microbiome.</title>
        <authorList>
            <person name="Waterworth S.C."/>
            <person name="Florez L.V."/>
            <person name="Rees E.R."/>
            <person name="Hertweck C."/>
            <person name="Kaltenpoth M."/>
            <person name="Kwan J.C."/>
        </authorList>
    </citation>
    <scope>NUCLEOTIDE SEQUENCE [LARGE SCALE GENOMIC DNA]</scope>
</reference>
<dbReference type="EMBL" id="WNDQ01000086">
    <property type="protein sequence ID" value="KAF1018432.1"/>
    <property type="molecule type" value="Genomic_DNA"/>
</dbReference>
<sequence>MTAPAVPLKNLGPLSEQAAPPLFDRAGGFYFTDCKGTSTQPGGGVYYVSPDFRQITPVLGNMALANGITLSQRGKLLWTNEYATGRLHRVELADAKTVAPFGTTVPYHFVGHAPDSLRVDADGNVYVALYRQGRVMVFNDNGIPIGQILLPGREQGHHLVSTSLAFVPGSNEVLIVTNDGDGSEGSWIFKAKAFAKGADLFSHQ</sequence>
<keyword evidence="1" id="KW-0378">Hydrolase</keyword>
<dbReference type="InterPro" id="IPR013658">
    <property type="entry name" value="SGL"/>
</dbReference>
<protein>
    <submittedName>
        <fullName evidence="3">Lactonase drp35</fullName>
    </submittedName>
</protein>
<dbReference type="AlphaFoldDB" id="A0A7V8FKQ7"/>
<dbReference type="GO" id="GO:0016787">
    <property type="term" value="F:hydrolase activity"/>
    <property type="evidence" value="ECO:0007669"/>
    <property type="project" value="UniProtKB-KW"/>
</dbReference>
<evidence type="ECO:0000259" key="2">
    <source>
        <dbReference type="Pfam" id="PF08450"/>
    </source>
</evidence>
<evidence type="ECO:0000313" key="3">
    <source>
        <dbReference type="EMBL" id="KAF1018432.1"/>
    </source>
</evidence>
<dbReference type="Pfam" id="PF08450">
    <property type="entry name" value="SGL"/>
    <property type="match status" value="1"/>
</dbReference>
<evidence type="ECO:0000313" key="4">
    <source>
        <dbReference type="Proteomes" id="UP000461670"/>
    </source>
</evidence>
<evidence type="ECO:0000256" key="1">
    <source>
        <dbReference type="ARBA" id="ARBA00022801"/>
    </source>
</evidence>
<dbReference type="PANTHER" id="PTHR47572:SF4">
    <property type="entry name" value="LACTONASE DRP35"/>
    <property type="match status" value="1"/>
</dbReference>
<dbReference type="InterPro" id="IPR011042">
    <property type="entry name" value="6-blade_b-propeller_TolB-like"/>
</dbReference>
<comment type="caution">
    <text evidence="3">The sequence shown here is derived from an EMBL/GenBank/DDBJ whole genome shotgun (WGS) entry which is preliminary data.</text>
</comment>
<proteinExistence type="predicted"/>
<dbReference type="InterPro" id="IPR051262">
    <property type="entry name" value="SMP-30/CGR1_Lactonase"/>
</dbReference>
<gene>
    <name evidence="3" type="ORF">GAK30_03669</name>
</gene>
<dbReference type="SUPFAM" id="SSF63829">
    <property type="entry name" value="Calcium-dependent phosphotriesterase"/>
    <property type="match status" value="1"/>
</dbReference>